<keyword evidence="11 27" id="KW-0862">Zinc</keyword>
<feature type="binding site" evidence="27">
    <location>
        <position position="246"/>
    </location>
    <ligand>
        <name>Zn(2+)</name>
        <dbReference type="ChEBI" id="CHEBI:29105"/>
        <label>2</label>
    </ligand>
</feature>
<feature type="disulfide bond" evidence="28">
    <location>
        <begin position="88"/>
        <end position="99"/>
    </location>
</feature>
<evidence type="ECO:0000313" key="31">
    <source>
        <dbReference type="Proteomes" id="UP001591681"/>
    </source>
</evidence>
<evidence type="ECO:0000256" key="9">
    <source>
        <dbReference type="ARBA" id="ARBA00022729"/>
    </source>
</evidence>
<dbReference type="GO" id="GO:0005764">
    <property type="term" value="C:lysosome"/>
    <property type="evidence" value="ECO:0007669"/>
    <property type="project" value="UniProtKB-SubCell"/>
</dbReference>
<dbReference type="InterPro" id="IPR011160">
    <property type="entry name" value="Sphingomy_PDE"/>
</dbReference>
<feature type="disulfide bond" evidence="28">
    <location>
        <begin position="189"/>
        <end position="194"/>
    </location>
</feature>
<evidence type="ECO:0000256" key="16">
    <source>
        <dbReference type="ARBA" id="ARBA00023295"/>
    </source>
</evidence>
<dbReference type="AlphaFoldDB" id="A0ABD1K5J4"/>
<feature type="binding site" evidence="27">
    <location>
        <position position="428"/>
    </location>
    <ligand>
        <name>Zn(2+)</name>
        <dbReference type="ChEBI" id="CHEBI:29105"/>
        <label>1</label>
    </ligand>
</feature>
<evidence type="ECO:0000256" key="6">
    <source>
        <dbReference type="ARBA" id="ARBA00022553"/>
    </source>
</evidence>
<feature type="disulfide bond" evidence="28">
    <location>
        <begin position="195"/>
        <end position="218"/>
    </location>
</feature>
<comment type="catalytic activity">
    <reaction evidence="17">
        <text>a sphingomyelin + H2O = phosphocholine + an N-acylsphing-4-enine + H(+)</text>
        <dbReference type="Rhea" id="RHEA:19253"/>
        <dbReference type="ChEBI" id="CHEBI:15377"/>
        <dbReference type="ChEBI" id="CHEBI:15378"/>
        <dbReference type="ChEBI" id="CHEBI:17636"/>
        <dbReference type="ChEBI" id="CHEBI:52639"/>
        <dbReference type="ChEBI" id="CHEBI:295975"/>
        <dbReference type="EC" id="3.1.4.12"/>
    </reaction>
    <physiologicalReaction direction="left-to-right" evidence="17">
        <dbReference type="Rhea" id="RHEA:19254"/>
    </physiologicalReaction>
</comment>
<dbReference type="GO" id="GO:0005811">
    <property type="term" value="C:lipid droplet"/>
    <property type="evidence" value="ECO:0007669"/>
    <property type="project" value="UniProtKB-SubCell"/>
</dbReference>
<dbReference type="PIRSF" id="PIRSF000948">
    <property type="entry name" value="Sphingomy_PDE"/>
    <property type="match status" value="1"/>
</dbReference>
<dbReference type="GO" id="GO:0005576">
    <property type="term" value="C:extracellular region"/>
    <property type="evidence" value="ECO:0007669"/>
    <property type="project" value="UniProtKB-SubCell"/>
</dbReference>
<feature type="binding site" evidence="27">
    <location>
        <position position="287"/>
    </location>
    <ligand>
        <name>Zn(2+)</name>
        <dbReference type="ChEBI" id="CHEBI:29105"/>
        <label>2</label>
    </ligand>
</feature>
<reference evidence="30 31" key="1">
    <citation type="submission" date="2024-09" db="EMBL/GenBank/DDBJ databases">
        <title>A chromosome-level genome assembly of Gray's grenadier anchovy, Coilia grayii.</title>
        <authorList>
            <person name="Fu Z."/>
        </authorList>
    </citation>
    <scope>NUCLEOTIDE SEQUENCE [LARGE SCALE GENOMIC DNA]</scope>
    <source>
        <strain evidence="30">G4</strain>
        <tissue evidence="30">Muscle</tissue>
    </source>
</reference>
<comment type="catalytic activity">
    <reaction evidence="20">
        <text>1,2-dihexadecanoyl-sn-glycero-3-phosphocholine + H2O = 1,2-dihexadecanoyl-sn-glycerol + phosphocholine + H(+)</text>
        <dbReference type="Rhea" id="RHEA:45304"/>
        <dbReference type="ChEBI" id="CHEBI:15377"/>
        <dbReference type="ChEBI" id="CHEBI:15378"/>
        <dbReference type="ChEBI" id="CHEBI:72999"/>
        <dbReference type="ChEBI" id="CHEBI:82929"/>
        <dbReference type="ChEBI" id="CHEBI:295975"/>
    </reaction>
    <physiologicalReaction direction="left-to-right" evidence="20">
        <dbReference type="Rhea" id="RHEA:45305"/>
    </physiologicalReaction>
</comment>
<organism evidence="30 31">
    <name type="scientific">Coilia grayii</name>
    <name type="common">Gray's grenadier anchovy</name>
    <dbReference type="NCBI Taxonomy" id="363190"/>
    <lineage>
        <taxon>Eukaryota</taxon>
        <taxon>Metazoa</taxon>
        <taxon>Chordata</taxon>
        <taxon>Craniata</taxon>
        <taxon>Vertebrata</taxon>
        <taxon>Euteleostomi</taxon>
        <taxon>Actinopterygii</taxon>
        <taxon>Neopterygii</taxon>
        <taxon>Teleostei</taxon>
        <taxon>Clupei</taxon>
        <taxon>Clupeiformes</taxon>
        <taxon>Clupeoidei</taxon>
        <taxon>Engraulidae</taxon>
        <taxon>Coilinae</taxon>
        <taxon>Coilia</taxon>
    </lineage>
</organism>
<dbReference type="Proteomes" id="UP001591681">
    <property type="component" value="Unassembled WGS sequence"/>
</dbReference>
<feature type="disulfide bond" evidence="28">
    <location>
        <begin position="564"/>
        <end position="568"/>
    </location>
</feature>
<evidence type="ECO:0000256" key="23">
    <source>
        <dbReference type="ARBA" id="ARBA00058748"/>
    </source>
</evidence>
<dbReference type="GO" id="GO:0016798">
    <property type="term" value="F:hydrolase activity, acting on glycosyl bonds"/>
    <property type="evidence" value="ECO:0007669"/>
    <property type="project" value="UniProtKB-KW"/>
</dbReference>
<evidence type="ECO:0000256" key="12">
    <source>
        <dbReference type="ARBA" id="ARBA00023098"/>
    </source>
</evidence>
<feature type="binding site" evidence="27">
    <location>
        <position position="246"/>
    </location>
    <ligand>
        <name>Zn(2+)</name>
        <dbReference type="ChEBI" id="CHEBI:29105"/>
        <label>1</label>
    </ligand>
</feature>
<dbReference type="Gene3D" id="1.10.225.10">
    <property type="entry name" value="Saposin-like"/>
    <property type="match status" value="1"/>
</dbReference>
<comment type="caution">
    <text evidence="30">The sequence shown here is derived from an EMBL/GenBank/DDBJ whole genome shotgun (WGS) entry which is preliminary data.</text>
</comment>
<keyword evidence="31" id="KW-1185">Reference proteome</keyword>
<dbReference type="InterPro" id="IPR029052">
    <property type="entry name" value="Metallo-depent_PP-like"/>
</dbReference>
<evidence type="ECO:0000256" key="18">
    <source>
        <dbReference type="ARBA" id="ARBA00048421"/>
    </source>
</evidence>
<dbReference type="GO" id="GO:0006685">
    <property type="term" value="P:sphingomyelin catabolic process"/>
    <property type="evidence" value="ECO:0007669"/>
    <property type="project" value="UniProtKB-UniRule"/>
</dbReference>
<dbReference type="GO" id="GO:0034480">
    <property type="term" value="F:phosphatidylcholine phospholipase C activity"/>
    <property type="evidence" value="ECO:0007669"/>
    <property type="project" value="UniProtKB-EC"/>
</dbReference>
<protein>
    <recommendedName>
        <fullName evidence="25 26">Sphingomyelin phosphodiesterase</fullName>
        <ecNumber evidence="26">3.1.4.12</ecNumber>
    </recommendedName>
</protein>
<dbReference type="InterPro" id="IPR008139">
    <property type="entry name" value="SaposinB_dom"/>
</dbReference>
<dbReference type="SMART" id="SM00741">
    <property type="entry name" value="SapB"/>
    <property type="match status" value="1"/>
</dbReference>
<proteinExistence type="inferred from homology"/>
<gene>
    <name evidence="30" type="ORF">ACEWY4_009097</name>
</gene>
<evidence type="ECO:0000256" key="11">
    <source>
        <dbReference type="ARBA" id="ARBA00022833"/>
    </source>
</evidence>
<comment type="catalytic activity">
    <reaction evidence="19">
        <text>N-(octadecanoyl)-sphing-4-enine-1-phosphocholine + H2O = N-octadecanoylsphing-4-enine + phosphocholine + H(+)</text>
        <dbReference type="Rhea" id="RHEA:54284"/>
        <dbReference type="ChEBI" id="CHEBI:15377"/>
        <dbReference type="ChEBI" id="CHEBI:15378"/>
        <dbReference type="ChEBI" id="CHEBI:72961"/>
        <dbReference type="ChEBI" id="CHEBI:83358"/>
        <dbReference type="ChEBI" id="CHEBI:295975"/>
    </reaction>
    <physiologicalReaction direction="left-to-right" evidence="19">
        <dbReference type="Rhea" id="RHEA:54285"/>
    </physiologicalReaction>
</comment>
<dbReference type="GO" id="GO:0016020">
    <property type="term" value="C:membrane"/>
    <property type="evidence" value="ECO:0007669"/>
    <property type="project" value="GOC"/>
</dbReference>
<dbReference type="PANTHER" id="PTHR10340:SF34">
    <property type="entry name" value="SPHINGOMYELIN PHOSPHODIESTERASE"/>
    <property type="match status" value="1"/>
</dbReference>
<keyword evidence="5" id="KW-0964">Secreted</keyword>
<evidence type="ECO:0000256" key="4">
    <source>
        <dbReference type="ARBA" id="ARBA00008234"/>
    </source>
</evidence>
<evidence type="ECO:0000256" key="22">
    <source>
        <dbReference type="ARBA" id="ARBA00057858"/>
    </source>
</evidence>
<dbReference type="FunFam" id="3.60.21.10:FF:000045">
    <property type="entry name" value="Sphingomyelin phosphodiesterase"/>
    <property type="match status" value="1"/>
</dbReference>
<keyword evidence="7" id="KW-0551">Lipid droplet</keyword>
<evidence type="ECO:0000256" key="19">
    <source>
        <dbReference type="ARBA" id="ARBA00051187"/>
    </source>
</evidence>
<comment type="subcellular location">
    <subcellularLocation>
        <location evidence="3">Lipid droplet</location>
    </subcellularLocation>
    <subcellularLocation>
        <location evidence="2">Lysosome</location>
    </subcellularLocation>
    <subcellularLocation>
        <location evidence="1">Secreted</location>
        <location evidence="1">Extracellular space</location>
    </subcellularLocation>
</comment>
<evidence type="ECO:0000256" key="24">
    <source>
        <dbReference type="ARBA" id="ARBA00062722"/>
    </source>
</evidence>
<keyword evidence="8 27" id="KW-0479">Metal-binding</keyword>
<evidence type="ECO:0000259" key="29">
    <source>
        <dbReference type="PROSITE" id="PS50015"/>
    </source>
</evidence>
<dbReference type="PROSITE" id="PS50015">
    <property type="entry name" value="SAP_B"/>
    <property type="match status" value="1"/>
</dbReference>
<feature type="disulfide bond" evidence="28">
    <location>
        <begin position="354"/>
        <end position="400"/>
    </location>
</feature>
<feature type="binding site" evidence="27">
    <location>
        <position position="426"/>
    </location>
    <ligand>
        <name>Zn(2+)</name>
        <dbReference type="ChEBI" id="CHEBI:29105"/>
        <label>2</label>
    </ligand>
</feature>
<keyword evidence="12" id="KW-0443">Lipid metabolism</keyword>
<keyword evidence="16 26" id="KW-0326">Glycosidase</keyword>
<evidence type="ECO:0000256" key="5">
    <source>
        <dbReference type="ARBA" id="ARBA00022525"/>
    </source>
</evidence>
<feature type="disulfide bond" evidence="28">
    <location>
        <begin position="60"/>
        <end position="125"/>
    </location>
</feature>
<dbReference type="SUPFAM" id="SSF56300">
    <property type="entry name" value="Metallo-dependent phosphatases"/>
    <property type="match status" value="1"/>
</dbReference>
<dbReference type="EC" id="3.1.4.12" evidence="26"/>
<evidence type="ECO:0000256" key="26">
    <source>
        <dbReference type="PIRNR" id="PIRNR000948"/>
    </source>
</evidence>
<keyword evidence="13 28" id="KW-1015">Disulfide bond</keyword>
<dbReference type="CDD" id="cd00842">
    <property type="entry name" value="MPP_ASMase"/>
    <property type="match status" value="1"/>
</dbReference>
<comment type="catalytic activity">
    <reaction evidence="18">
        <text>a 1,2-diacyl-sn-glycero-3-phosphocholine + H2O = phosphocholine + a 1,2-diacyl-sn-glycerol + H(+)</text>
        <dbReference type="Rhea" id="RHEA:10604"/>
        <dbReference type="ChEBI" id="CHEBI:15377"/>
        <dbReference type="ChEBI" id="CHEBI:15378"/>
        <dbReference type="ChEBI" id="CHEBI:17815"/>
        <dbReference type="ChEBI" id="CHEBI:57643"/>
        <dbReference type="ChEBI" id="CHEBI:295975"/>
        <dbReference type="EC" id="3.1.4.3"/>
    </reaction>
    <physiologicalReaction direction="left-to-right" evidence="18">
        <dbReference type="Rhea" id="RHEA:10605"/>
    </physiologicalReaction>
</comment>
<comment type="cofactor">
    <cofactor evidence="27">
        <name>Zn(2+)</name>
        <dbReference type="ChEBI" id="CHEBI:29105"/>
    </cofactor>
    <text evidence="27">Binds 2 Zn(2+) ions per subunit.</text>
</comment>
<evidence type="ECO:0000256" key="25">
    <source>
        <dbReference type="ARBA" id="ARBA00069549"/>
    </source>
</evidence>
<evidence type="ECO:0000256" key="20">
    <source>
        <dbReference type="ARBA" id="ARBA00052601"/>
    </source>
</evidence>
<evidence type="ECO:0000256" key="28">
    <source>
        <dbReference type="PIRSR" id="PIRSR000948-2"/>
    </source>
</evidence>
<evidence type="ECO:0000256" key="14">
    <source>
        <dbReference type="ARBA" id="ARBA00023180"/>
    </source>
</evidence>
<keyword evidence="10 26" id="KW-0378">Hydrolase</keyword>
<accession>A0ABD1K5J4</accession>
<evidence type="ECO:0000256" key="17">
    <source>
        <dbReference type="ARBA" id="ARBA00047268"/>
    </source>
</evidence>
<evidence type="ECO:0000256" key="1">
    <source>
        <dbReference type="ARBA" id="ARBA00004239"/>
    </source>
</evidence>
<feature type="disulfide bond" evidence="28">
    <location>
        <begin position="57"/>
        <end position="133"/>
    </location>
</feature>
<dbReference type="PANTHER" id="PTHR10340">
    <property type="entry name" value="SPHINGOMYELIN PHOSPHODIESTERASE"/>
    <property type="match status" value="1"/>
</dbReference>
<comment type="similarity">
    <text evidence="4 26">Belongs to the acid sphingomyelinase family.</text>
</comment>
<feature type="domain" description="Saposin B-type" evidence="29">
    <location>
        <begin position="53"/>
        <end position="137"/>
    </location>
</feature>
<keyword evidence="6" id="KW-0597">Phosphoprotein</keyword>
<dbReference type="InterPro" id="IPR041805">
    <property type="entry name" value="ASMase/PPN1_MPP"/>
</dbReference>
<keyword evidence="14" id="KW-0325">Glycoprotein</keyword>
<feature type="binding site" evidence="27">
    <location>
        <position position="174"/>
    </location>
    <ligand>
        <name>Zn(2+)</name>
        <dbReference type="ChEBI" id="CHEBI:29105"/>
        <label>1</label>
    </ligand>
</feature>
<comment type="function">
    <text evidence="22">This form is generated following cleavage by CASP7 in the extracellular milieu in response to bacterial infection. It shows increased ability to convert sphingomyelin to ceramide and promotes plasma membrane repair. Plasma membrane repair by ceramide counteracts the action of gasdermin-D (GSDMD) perforin (PRF1) pores that are formed in response to bacterial infection.</text>
</comment>
<evidence type="ECO:0000256" key="15">
    <source>
        <dbReference type="ARBA" id="ARBA00023228"/>
    </source>
</evidence>
<comment type="function">
    <text evidence="23">In the lysosomes, converts sphingomyelin to ceramide. Plays an important role in the export of cholesterol from the intraendolysosomal membranes. Also has phospholipase C activities toward 1,2-diacylglycerolphosphocholine and 1,2-diacylglycerolphosphoglycerol. Modulates stress-induced apoptosis through the production of ceramide.</text>
</comment>
<evidence type="ECO:0000256" key="13">
    <source>
        <dbReference type="ARBA" id="ARBA00023157"/>
    </source>
</evidence>
<keyword evidence="9" id="KW-0732">Signal</keyword>
<evidence type="ECO:0000256" key="3">
    <source>
        <dbReference type="ARBA" id="ARBA00004502"/>
    </source>
</evidence>
<dbReference type="InterPro" id="IPR011001">
    <property type="entry name" value="Saposin-like"/>
</dbReference>
<evidence type="ECO:0000256" key="10">
    <source>
        <dbReference type="ARBA" id="ARBA00022801"/>
    </source>
</evidence>
<feature type="binding site" evidence="27">
    <location>
        <position position="176"/>
    </location>
    <ligand>
        <name>Zn(2+)</name>
        <dbReference type="ChEBI" id="CHEBI:29105"/>
        <label>1</label>
    </ligand>
</feature>
<dbReference type="GO" id="GO:0046872">
    <property type="term" value="F:metal ion binding"/>
    <property type="evidence" value="ECO:0007669"/>
    <property type="project" value="UniProtKB-KW"/>
</dbReference>
<feature type="binding site" evidence="27">
    <location>
        <position position="394"/>
    </location>
    <ligand>
        <name>Zn(2+)</name>
        <dbReference type="ChEBI" id="CHEBI:29105"/>
        <label>2</label>
    </ligand>
</feature>
<evidence type="ECO:0000256" key="8">
    <source>
        <dbReference type="ARBA" id="ARBA00022723"/>
    </source>
</evidence>
<dbReference type="Gene3D" id="3.60.21.10">
    <property type="match status" value="1"/>
</dbReference>
<sequence>MNAFKVPFLGVFCLFLMATFFYRGSSVPLQEKDVDQLRFVEHLGRFDWGFHWRNLTCRMCKMVFTIVDIALLSETNKERVAHIVGNACIHLHIADEHVCREITELFSDDFITTLQRSLLLPKEICAVLVGPSCGHFDLYAPWNVTLPAVPKPPVKPPVPPKPGSPQSRVLFLTDIHWDREYAEGTSADCKDPLCCRNSSGPPGWTHRGAGYWGTYSKCDLPLRTVDNLLENAAKDGPWDWVYWTGDIPAHNVWSQTREQQLNELKTISELILKHLGPAVTVYPAVGNHESTPVNSFPPPFIHGNRSSHWLYDTMAEEWAAWLPAEALHTIRRAGFYTVQIQSGLRLVSLNMNFCARENYWLMVNSTDPADQLQWLVGILQDSENKGEKVHIIGHIPPGLCLASWSWNYYHIVNRYEGTITGQFFGHTHVDEFQMFYDEETMTRPLSVAYIAPSVTTYIDLNPGYRVYYVDGNYPGSSRFVLDHETYILNLTKVNHRPGAATPVSASSPDPDPKWTLLYRASKAYGLPSLFPTDWNGLIQTFLRDDRVFQAFWYLRHKGHVSEPCMDICKTGIICFLLSGRYEDLEQCSGSSELSLALSSWC</sequence>
<evidence type="ECO:0000256" key="7">
    <source>
        <dbReference type="ARBA" id="ARBA00022677"/>
    </source>
</evidence>
<comment type="subunit">
    <text evidence="24">Monomer. Interacts with SORT1; the interaction is required for SMPD1 targeting to lysosomes.</text>
</comment>
<evidence type="ECO:0000256" key="21">
    <source>
        <dbReference type="ARBA" id="ARBA00053461"/>
    </source>
</evidence>
<name>A0ABD1K5J4_9TELE</name>
<dbReference type="GO" id="GO:0004767">
    <property type="term" value="F:sphingomyelin phosphodiesterase activity"/>
    <property type="evidence" value="ECO:0007669"/>
    <property type="project" value="UniProtKB-UniRule"/>
</dbReference>
<evidence type="ECO:0000256" key="2">
    <source>
        <dbReference type="ARBA" id="ARBA00004371"/>
    </source>
</evidence>
<dbReference type="GO" id="GO:0046513">
    <property type="term" value="P:ceramide biosynthetic process"/>
    <property type="evidence" value="ECO:0007669"/>
    <property type="project" value="UniProtKB-ARBA"/>
</dbReference>
<dbReference type="EMBL" id="JBHFQA010000008">
    <property type="protein sequence ID" value="KAL2094378.1"/>
    <property type="molecule type" value="Genomic_DNA"/>
</dbReference>
<dbReference type="InterPro" id="IPR004843">
    <property type="entry name" value="Calcineurin-like_PHP"/>
</dbReference>
<dbReference type="SUPFAM" id="SSF47862">
    <property type="entry name" value="Saposin"/>
    <property type="match status" value="1"/>
</dbReference>
<evidence type="ECO:0000256" key="27">
    <source>
        <dbReference type="PIRSR" id="PIRSR000948-1"/>
    </source>
</evidence>
<dbReference type="Pfam" id="PF00149">
    <property type="entry name" value="Metallophos"/>
    <property type="match status" value="1"/>
</dbReference>
<comment type="function">
    <text evidence="21">Converts sphingomyelin to ceramide. Exists as two enzymatic forms that arise from alternative trafficking of a single protein precursor, one that is targeted to the endolysosomal compartment, whereas the other is released extracellularly. However, in response to various forms of stress, lysosomal exocytosis may represent a major source of the secretory form.</text>
</comment>
<keyword evidence="15" id="KW-0458">Lysosome</keyword>
<evidence type="ECO:0000313" key="30">
    <source>
        <dbReference type="EMBL" id="KAL2094378.1"/>
    </source>
</evidence>